<organism evidence="12 13">
    <name type="scientific">Asticcacaulis aquaticus</name>
    <dbReference type="NCBI Taxonomy" id="2984212"/>
    <lineage>
        <taxon>Bacteria</taxon>
        <taxon>Pseudomonadati</taxon>
        <taxon>Pseudomonadota</taxon>
        <taxon>Alphaproteobacteria</taxon>
        <taxon>Caulobacterales</taxon>
        <taxon>Caulobacteraceae</taxon>
        <taxon>Asticcacaulis</taxon>
    </lineage>
</organism>
<dbReference type="Gene3D" id="3.40.640.10">
    <property type="entry name" value="Type I PLP-dependent aspartate aminotransferase-like (Major domain)"/>
    <property type="match status" value="1"/>
</dbReference>
<dbReference type="InterPro" id="IPR015422">
    <property type="entry name" value="PyrdxlP-dep_Trfase_small"/>
</dbReference>
<keyword evidence="13" id="KW-1185">Reference proteome</keyword>
<dbReference type="SUPFAM" id="SSF53383">
    <property type="entry name" value="PLP-dependent transferases"/>
    <property type="match status" value="1"/>
</dbReference>
<keyword evidence="5" id="KW-0808">Transferase</keyword>
<dbReference type="Gene3D" id="1.10.260.50">
    <property type="match status" value="1"/>
</dbReference>
<reference evidence="12 13" key="1">
    <citation type="submission" date="2023-01" db="EMBL/GenBank/DDBJ databases">
        <title>Novel species of the genus Asticcacaulis isolated from rivers.</title>
        <authorList>
            <person name="Lu H."/>
        </authorList>
    </citation>
    <scope>NUCLEOTIDE SEQUENCE [LARGE SCALE GENOMIC DNA]</scope>
    <source>
        <strain evidence="12 13">BYS171W</strain>
    </source>
</reference>
<comment type="caution">
    <text evidence="12">The sequence shown here is derived from an EMBL/GenBank/DDBJ whole genome shotgun (WGS) entry which is preliminary data.</text>
</comment>
<comment type="cofactor">
    <cofactor evidence="1">
        <name>pyridoxal 5'-phosphate</name>
        <dbReference type="ChEBI" id="CHEBI:597326"/>
    </cofactor>
</comment>
<keyword evidence="9" id="KW-0411">Iron-sulfur</keyword>
<dbReference type="Gene3D" id="3.90.1150.10">
    <property type="entry name" value="Aspartate Aminotransferase, domain 1"/>
    <property type="match status" value="1"/>
</dbReference>
<comment type="function">
    <text evidence="2">Catalyzes the removal of elemental sulfur atoms from cysteine to produce alanine. Seems to participate in the biosynthesis of the nitrogenase metalloclusters by providing the inorganic sulfur required for the Fe-S core formation.</text>
</comment>
<evidence type="ECO:0000256" key="7">
    <source>
        <dbReference type="ARBA" id="ARBA00022898"/>
    </source>
</evidence>
<dbReference type="InterPro" id="IPR016454">
    <property type="entry name" value="Cysteine_dSase"/>
</dbReference>
<gene>
    <name evidence="12" type="ORF">PQU92_00345</name>
</gene>
<dbReference type="PANTHER" id="PTHR11601">
    <property type="entry name" value="CYSTEINE DESULFURYLASE FAMILY MEMBER"/>
    <property type="match status" value="1"/>
</dbReference>
<dbReference type="InterPro" id="IPR000192">
    <property type="entry name" value="Aminotrans_V_dom"/>
</dbReference>
<dbReference type="EMBL" id="JAQQKX010000001">
    <property type="protein sequence ID" value="MDC7681713.1"/>
    <property type="molecule type" value="Genomic_DNA"/>
</dbReference>
<keyword evidence="6" id="KW-0479">Metal-binding</keyword>
<evidence type="ECO:0000256" key="3">
    <source>
        <dbReference type="ARBA" id="ARBA00006490"/>
    </source>
</evidence>
<proteinExistence type="inferred from homology"/>
<evidence type="ECO:0000256" key="10">
    <source>
        <dbReference type="ARBA" id="ARBA00050776"/>
    </source>
</evidence>
<name>A0ABT5HP05_9CAUL</name>
<dbReference type="PIRSF" id="PIRSF005572">
    <property type="entry name" value="NifS"/>
    <property type="match status" value="1"/>
</dbReference>
<feature type="domain" description="Aminotransferase class V" evidence="11">
    <location>
        <begin position="6"/>
        <end position="342"/>
    </location>
</feature>
<evidence type="ECO:0000256" key="1">
    <source>
        <dbReference type="ARBA" id="ARBA00001933"/>
    </source>
</evidence>
<evidence type="ECO:0000313" key="12">
    <source>
        <dbReference type="EMBL" id="MDC7681713.1"/>
    </source>
</evidence>
<dbReference type="Proteomes" id="UP001214854">
    <property type="component" value="Unassembled WGS sequence"/>
</dbReference>
<evidence type="ECO:0000259" key="11">
    <source>
        <dbReference type="Pfam" id="PF00266"/>
    </source>
</evidence>
<dbReference type="InterPro" id="IPR015424">
    <property type="entry name" value="PyrdxlP-dep_Trfase"/>
</dbReference>
<evidence type="ECO:0000256" key="8">
    <source>
        <dbReference type="ARBA" id="ARBA00023004"/>
    </source>
</evidence>
<comment type="similarity">
    <text evidence="3">Belongs to the class-V pyridoxal-phosphate-dependent aminotransferase family. NifS/IscS subfamily.</text>
</comment>
<dbReference type="PANTHER" id="PTHR11601:SF34">
    <property type="entry name" value="CYSTEINE DESULFURASE"/>
    <property type="match status" value="1"/>
</dbReference>
<protein>
    <recommendedName>
        <fullName evidence="4">Cysteine desulfurase</fullName>
    </recommendedName>
</protein>
<evidence type="ECO:0000256" key="9">
    <source>
        <dbReference type="ARBA" id="ARBA00023014"/>
    </source>
</evidence>
<dbReference type="RefSeq" id="WP_272746231.1">
    <property type="nucleotide sequence ID" value="NZ_JAQQKX010000001.1"/>
</dbReference>
<accession>A0ABT5HP05</accession>
<evidence type="ECO:0000256" key="4">
    <source>
        <dbReference type="ARBA" id="ARBA00013558"/>
    </source>
</evidence>
<keyword evidence="8" id="KW-0408">Iron</keyword>
<dbReference type="Pfam" id="PF00266">
    <property type="entry name" value="Aminotran_5"/>
    <property type="match status" value="1"/>
</dbReference>
<evidence type="ECO:0000256" key="5">
    <source>
        <dbReference type="ARBA" id="ARBA00022679"/>
    </source>
</evidence>
<evidence type="ECO:0000256" key="6">
    <source>
        <dbReference type="ARBA" id="ARBA00022723"/>
    </source>
</evidence>
<dbReference type="InterPro" id="IPR015421">
    <property type="entry name" value="PyrdxlP-dep_Trfase_major"/>
</dbReference>
<evidence type="ECO:0000256" key="2">
    <source>
        <dbReference type="ARBA" id="ARBA00003120"/>
    </source>
</evidence>
<evidence type="ECO:0000313" key="13">
    <source>
        <dbReference type="Proteomes" id="UP001214854"/>
    </source>
</evidence>
<keyword evidence="7" id="KW-0663">Pyridoxal phosphate</keyword>
<comment type="catalytic activity">
    <reaction evidence="10">
        <text>(sulfur carrier)-H + L-cysteine = (sulfur carrier)-SH + L-alanine</text>
        <dbReference type="Rhea" id="RHEA:43892"/>
        <dbReference type="Rhea" id="RHEA-COMP:14737"/>
        <dbReference type="Rhea" id="RHEA-COMP:14739"/>
        <dbReference type="ChEBI" id="CHEBI:29917"/>
        <dbReference type="ChEBI" id="CHEBI:35235"/>
        <dbReference type="ChEBI" id="CHEBI:57972"/>
        <dbReference type="ChEBI" id="CHEBI:64428"/>
        <dbReference type="EC" id="2.8.1.7"/>
    </reaction>
</comment>
<sequence length="372" mass="38807">MSRAPIYLDHAATSPIRPEVRDAMIAAWDIGANASSVHALGRKAKLLLEEARDTVLGLVNGVGPARLVFTSGGTEANQLALAQARGFDRIIVSAGEHDSLHKAAESYGLPVAYVPLLRSGLIDLAALDQLLIGRPFVAVMLVNNETGVIKPIRSIAEKVHAAGGWLHVDAVQAAGKIDIDIEALGADSLSLAAHKIGGPQGVGALVYSADRDLKAAVPGGGQEFGHRAGTENIAGISGFAAAVRVISAPDTEAQIATEAALKALGATIVGEDAPRAPGITCFTVPDWTAQLQLIHMDMAGICVSSGSACSSGKVKSSRVLEAMGLNDVADKALRVSSGWNTTPVDWQEFLDIWSKGYEKFLARQTSRVKESA</sequence>